<dbReference type="EMBL" id="JABDSH010000039">
    <property type="protein sequence ID" value="NMW34874.1"/>
    <property type="molecule type" value="Genomic_DNA"/>
</dbReference>
<dbReference type="Proteomes" id="UP000583639">
    <property type="component" value="Unassembled WGS sequence"/>
</dbReference>
<comment type="similarity">
    <text evidence="2">Belongs to the acyltransferase 3 family.</text>
</comment>
<accession>A0A396B7H9</accession>
<dbReference type="RefSeq" id="WP_117710108.1">
    <property type="nucleotide sequence ID" value="NZ_CP081912.1"/>
</dbReference>
<evidence type="ECO:0000256" key="1">
    <source>
        <dbReference type="ARBA" id="ARBA00004651"/>
    </source>
</evidence>
<evidence type="ECO:0000313" key="10">
    <source>
        <dbReference type="EMBL" id="NMW39154.1"/>
    </source>
</evidence>
<dbReference type="EMBL" id="JABDSI010000072">
    <property type="protein sequence ID" value="NMW39154.1"/>
    <property type="molecule type" value="Genomic_DNA"/>
</dbReference>
<feature type="domain" description="Acyltransferase 3" evidence="8">
    <location>
        <begin position="5"/>
        <end position="308"/>
    </location>
</feature>
<name>A0A396B7H9_PHOVU</name>
<dbReference type="AlphaFoldDB" id="A0A396B7H9"/>
<dbReference type="GO" id="GO:0005886">
    <property type="term" value="C:plasma membrane"/>
    <property type="evidence" value="ECO:0007669"/>
    <property type="project" value="UniProtKB-SubCell"/>
</dbReference>
<feature type="transmembrane region" description="Helical" evidence="7">
    <location>
        <begin position="274"/>
        <end position="292"/>
    </location>
</feature>
<evidence type="ECO:0000259" key="8">
    <source>
        <dbReference type="Pfam" id="PF01757"/>
    </source>
</evidence>
<evidence type="ECO:0000256" key="4">
    <source>
        <dbReference type="ARBA" id="ARBA00022692"/>
    </source>
</evidence>
<evidence type="ECO:0000313" key="11">
    <source>
        <dbReference type="Proteomes" id="UP000555193"/>
    </source>
</evidence>
<keyword evidence="3" id="KW-1003">Cell membrane</keyword>
<keyword evidence="5 7" id="KW-1133">Transmembrane helix</keyword>
<feature type="transmembrane region" description="Helical" evidence="7">
    <location>
        <begin position="236"/>
        <end position="254"/>
    </location>
</feature>
<evidence type="ECO:0000256" key="6">
    <source>
        <dbReference type="ARBA" id="ARBA00023136"/>
    </source>
</evidence>
<comment type="subcellular location">
    <subcellularLocation>
        <location evidence="1">Cell membrane</location>
        <topology evidence="1">Multi-pass membrane protein</topology>
    </subcellularLocation>
</comment>
<feature type="transmembrane region" description="Helical" evidence="7">
    <location>
        <begin position="141"/>
        <end position="164"/>
    </location>
</feature>
<dbReference type="GO" id="GO:0016413">
    <property type="term" value="F:O-acetyltransferase activity"/>
    <property type="evidence" value="ECO:0007669"/>
    <property type="project" value="TreeGrafter"/>
</dbReference>
<protein>
    <submittedName>
        <fullName evidence="10">Acyltransferase</fullName>
    </submittedName>
</protein>
<proteinExistence type="inferred from homology"/>
<sequence>MKRLYNIDSLKFLCAFLVVLIHMHTPYQESIMPLTRCAVPCFFIISGYMIFTNDRLKLVEHLKRSIKKMVLILKWSTLLFAIVKLLFAFKNNDFSILSTKDLGKFILFNENPFGFHLWYIGAYLYVLIIILYLEKCNKLSYIYWSIPILLLLDLCFGKYSLVLWHKEFPFYYVRNFACVGLPYFTIGMLLKRHKSRVLNFDNLQILASGGVILFSLTSLAEDRLLTWFDMNATRDHYISSTFLAVSLFLLFLSLKQSKVNVFSKLGEKDSLYIYIFHPLFMTFFSVANKYLSNMWQEMYLYCSPLIVLAATVLFSKTLRILHICE</sequence>
<evidence type="ECO:0000256" key="7">
    <source>
        <dbReference type="SAM" id="Phobius"/>
    </source>
</evidence>
<dbReference type="PANTHER" id="PTHR40074">
    <property type="entry name" value="O-ACETYLTRANSFERASE WECH"/>
    <property type="match status" value="1"/>
</dbReference>
<evidence type="ECO:0000256" key="2">
    <source>
        <dbReference type="ARBA" id="ARBA00007400"/>
    </source>
</evidence>
<keyword evidence="10" id="KW-0012">Acyltransferase</keyword>
<dbReference type="InterPro" id="IPR002656">
    <property type="entry name" value="Acyl_transf_3_dom"/>
</dbReference>
<feature type="transmembrane region" description="Helical" evidence="7">
    <location>
        <begin position="31"/>
        <end position="51"/>
    </location>
</feature>
<keyword evidence="6 7" id="KW-0472">Membrane</keyword>
<evidence type="ECO:0000313" key="12">
    <source>
        <dbReference type="Proteomes" id="UP000583639"/>
    </source>
</evidence>
<organism evidence="10 12">
    <name type="scientific">Phocaeicola vulgatus</name>
    <name type="common">Bacteroides vulgatus</name>
    <dbReference type="NCBI Taxonomy" id="821"/>
    <lineage>
        <taxon>Bacteria</taxon>
        <taxon>Pseudomonadati</taxon>
        <taxon>Bacteroidota</taxon>
        <taxon>Bacteroidia</taxon>
        <taxon>Bacteroidales</taxon>
        <taxon>Bacteroidaceae</taxon>
        <taxon>Phocaeicola</taxon>
    </lineage>
</organism>
<evidence type="ECO:0000256" key="5">
    <source>
        <dbReference type="ARBA" id="ARBA00022989"/>
    </source>
</evidence>
<keyword evidence="4 7" id="KW-0812">Transmembrane</keyword>
<feature type="transmembrane region" description="Helical" evidence="7">
    <location>
        <begin position="71"/>
        <end position="89"/>
    </location>
</feature>
<evidence type="ECO:0000256" key="3">
    <source>
        <dbReference type="ARBA" id="ARBA00022475"/>
    </source>
</evidence>
<dbReference type="PANTHER" id="PTHR40074:SF2">
    <property type="entry name" value="O-ACETYLTRANSFERASE WECH"/>
    <property type="match status" value="1"/>
</dbReference>
<feature type="transmembrane region" description="Helical" evidence="7">
    <location>
        <begin position="298"/>
        <end position="315"/>
    </location>
</feature>
<evidence type="ECO:0000313" key="9">
    <source>
        <dbReference type="EMBL" id="NMW34874.1"/>
    </source>
</evidence>
<dbReference type="Proteomes" id="UP000555193">
    <property type="component" value="Unassembled WGS sequence"/>
</dbReference>
<reference evidence="11 12" key="1">
    <citation type="submission" date="2020-04" db="EMBL/GenBank/DDBJ databases">
        <title>A novel gut-associated lysogenic phage, Bacteroides phage BV01, alters the host transcriptome and bile acid metabolism in Bacteroides vulgatus.</title>
        <authorList>
            <person name="Campbell D.E."/>
            <person name="Ly L."/>
            <person name="Ridlon J.M."/>
            <person name="Hsiao A."/>
            <person name="Degnan P.H."/>
        </authorList>
    </citation>
    <scope>NUCLEOTIDE SEQUENCE [LARGE SCALE GENOMIC DNA]</scope>
    <source>
        <strain evidence="9 11">VPI-4506</strain>
        <strain evidence="10 12">VPI-BV8526</strain>
    </source>
</reference>
<gene>
    <name evidence="9" type="ORF">HKQ54_01600</name>
    <name evidence="10" type="ORF">HKQ55_03000</name>
</gene>
<keyword evidence="10" id="KW-0808">Transferase</keyword>
<dbReference type="Pfam" id="PF01757">
    <property type="entry name" value="Acyl_transf_3"/>
    <property type="match status" value="1"/>
</dbReference>
<feature type="transmembrane region" description="Helical" evidence="7">
    <location>
        <begin position="170"/>
        <end position="190"/>
    </location>
</feature>
<comment type="caution">
    <text evidence="10">The sequence shown here is derived from an EMBL/GenBank/DDBJ whole genome shotgun (WGS) entry which is preliminary data.</text>
</comment>
<dbReference type="GO" id="GO:0009246">
    <property type="term" value="P:enterobacterial common antigen biosynthetic process"/>
    <property type="evidence" value="ECO:0007669"/>
    <property type="project" value="TreeGrafter"/>
</dbReference>
<feature type="transmembrane region" description="Helical" evidence="7">
    <location>
        <begin position="7"/>
        <end position="25"/>
    </location>
</feature>
<feature type="transmembrane region" description="Helical" evidence="7">
    <location>
        <begin position="115"/>
        <end position="134"/>
    </location>
</feature>